<sequence length="130" mass="13668">MSNKFFMKPISSTVGWERPDKFGFVEISDEIAAAIDGGAFVSIKVKGGRRKLAYTLSNTTTPWQSLSARESPSVGSTESICPHAYFSLAMGGATAIASGENAMAEVSVVSGGDDTDPIEIFASRSIVPTV</sequence>
<proteinExistence type="predicted"/>
<name>A0A2T1G426_9CYAN</name>
<reference evidence="1 2" key="1">
    <citation type="submission" date="2018-03" db="EMBL/GenBank/DDBJ databases">
        <title>The ancient ancestry and fast evolution of plastids.</title>
        <authorList>
            <person name="Moore K.R."/>
            <person name="Magnabosco C."/>
            <person name="Momper L."/>
            <person name="Gold D.A."/>
            <person name="Bosak T."/>
            <person name="Fournier G.P."/>
        </authorList>
    </citation>
    <scope>NUCLEOTIDE SEQUENCE [LARGE SCALE GENOMIC DNA]</scope>
    <source>
        <strain evidence="1 2">CCALA 037</strain>
    </source>
</reference>
<dbReference type="Proteomes" id="UP000238937">
    <property type="component" value="Unassembled WGS sequence"/>
</dbReference>
<dbReference type="EMBL" id="PVWO01000340">
    <property type="protein sequence ID" value="PSB51992.1"/>
    <property type="molecule type" value="Genomic_DNA"/>
</dbReference>
<comment type="caution">
    <text evidence="1">The sequence shown here is derived from an EMBL/GenBank/DDBJ whole genome shotgun (WGS) entry which is preliminary data.</text>
</comment>
<dbReference type="RefSeq" id="WP_106309391.1">
    <property type="nucleotide sequence ID" value="NZ_PVWO01000340.1"/>
</dbReference>
<keyword evidence="2" id="KW-1185">Reference proteome</keyword>
<organism evidence="1 2">
    <name type="scientific">Chamaesiphon polymorphus CCALA 037</name>
    <dbReference type="NCBI Taxonomy" id="2107692"/>
    <lineage>
        <taxon>Bacteria</taxon>
        <taxon>Bacillati</taxon>
        <taxon>Cyanobacteriota</taxon>
        <taxon>Cyanophyceae</taxon>
        <taxon>Gomontiellales</taxon>
        <taxon>Chamaesiphonaceae</taxon>
        <taxon>Chamaesiphon</taxon>
    </lineage>
</organism>
<protein>
    <submittedName>
        <fullName evidence="1">Uncharacterized protein</fullName>
    </submittedName>
</protein>
<accession>A0A2T1G426</accession>
<gene>
    <name evidence="1" type="ORF">C7B77_20955</name>
</gene>
<evidence type="ECO:0000313" key="2">
    <source>
        <dbReference type="Proteomes" id="UP000238937"/>
    </source>
</evidence>
<dbReference type="AlphaFoldDB" id="A0A2T1G426"/>
<evidence type="ECO:0000313" key="1">
    <source>
        <dbReference type="EMBL" id="PSB51992.1"/>
    </source>
</evidence>